<dbReference type="EMBL" id="JAWRVE010000072">
    <property type="protein sequence ID" value="KAL1864016.1"/>
    <property type="molecule type" value="Genomic_DNA"/>
</dbReference>
<evidence type="ECO:0000256" key="1">
    <source>
        <dbReference type="SAM" id="MobiDB-lite"/>
    </source>
</evidence>
<gene>
    <name evidence="2" type="ORF">Daus18300_007981</name>
</gene>
<protein>
    <submittedName>
        <fullName evidence="2">Uncharacterized protein</fullName>
    </submittedName>
</protein>
<comment type="caution">
    <text evidence="2">The sequence shown here is derived from an EMBL/GenBank/DDBJ whole genome shotgun (WGS) entry which is preliminary data.</text>
</comment>
<reference evidence="2 3" key="1">
    <citation type="journal article" date="2024" name="IMA Fungus">
        <title>IMA Genome - F19 : A genome assembly and annotation guide to empower mycologists, including annotated draft genome sequences of Ceratocystis pirilliformis, Diaporthe australafricana, Fusarium ophioides, Paecilomyces lecythidis, and Sporothrix stenoceras.</title>
        <authorList>
            <person name="Aylward J."/>
            <person name="Wilson A.M."/>
            <person name="Visagie C.M."/>
            <person name="Spraker J."/>
            <person name="Barnes I."/>
            <person name="Buitendag C."/>
            <person name="Ceriani C."/>
            <person name="Del Mar Angel L."/>
            <person name="du Plessis D."/>
            <person name="Fuchs T."/>
            <person name="Gasser K."/>
            <person name="Kramer D."/>
            <person name="Li W."/>
            <person name="Munsamy K."/>
            <person name="Piso A."/>
            <person name="Price J.L."/>
            <person name="Sonnekus B."/>
            <person name="Thomas C."/>
            <person name="van der Nest A."/>
            <person name="van Dijk A."/>
            <person name="van Heerden A."/>
            <person name="van Vuuren N."/>
            <person name="Yilmaz N."/>
            <person name="Duong T.A."/>
            <person name="van der Merwe N.A."/>
            <person name="Wingfield M.J."/>
            <person name="Wingfield B.D."/>
        </authorList>
    </citation>
    <scope>NUCLEOTIDE SEQUENCE [LARGE SCALE GENOMIC DNA]</scope>
    <source>
        <strain evidence="2 3">CMW 18300</strain>
    </source>
</reference>
<evidence type="ECO:0000313" key="2">
    <source>
        <dbReference type="EMBL" id="KAL1864016.1"/>
    </source>
</evidence>
<keyword evidence="3" id="KW-1185">Reference proteome</keyword>
<evidence type="ECO:0000313" key="3">
    <source>
        <dbReference type="Proteomes" id="UP001583177"/>
    </source>
</evidence>
<feature type="region of interest" description="Disordered" evidence="1">
    <location>
        <begin position="67"/>
        <end position="102"/>
    </location>
</feature>
<dbReference type="Proteomes" id="UP001583177">
    <property type="component" value="Unassembled WGS sequence"/>
</dbReference>
<proteinExistence type="predicted"/>
<feature type="compositionally biased region" description="Basic and acidic residues" evidence="1">
    <location>
        <begin position="116"/>
        <end position="138"/>
    </location>
</feature>
<organism evidence="2 3">
    <name type="scientific">Diaporthe australafricana</name>
    <dbReference type="NCBI Taxonomy" id="127596"/>
    <lineage>
        <taxon>Eukaryota</taxon>
        <taxon>Fungi</taxon>
        <taxon>Dikarya</taxon>
        <taxon>Ascomycota</taxon>
        <taxon>Pezizomycotina</taxon>
        <taxon>Sordariomycetes</taxon>
        <taxon>Sordariomycetidae</taxon>
        <taxon>Diaporthales</taxon>
        <taxon>Diaporthaceae</taxon>
        <taxon>Diaporthe</taxon>
    </lineage>
</organism>
<feature type="compositionally biased region" description="Polar residues" evidence="1">
    <location>
        <begin position="67"/>
        <end position="79"/>
    </location>
</feature>
<accession>A0ABR3WK68</accession>
<sequence length="157" mass="17700">MVIHIESRLHYDLTRPEEPWHFTCIVGNRSIWTKGVHPTPGFHVYGKDNNSLANGYQGYKRIAQEGLQNHDQPVSSTATAPVIPRSKTAAASEESPRSRDARKALLRAVSGEHICRPGEGDMRWSDSDEFDDMRRSLGEDGLSNRPDKSRLSTIRIF</sequence>
<name>A0ABR3WK68_9PEZI</name>
<feature type="region of interest" description="Disordered" evidence="1">
    <location>
        <begin position="116"/>
        <end position="150"/>
    </location>
</feature>